<dbReference type="PROSITE" id="PS00189">
    <property type="entry name" value="LIPOYL"/>
    <property type="match status" value="1"/>
</dbReference>
<evidence type="ECO:0000256" key="5">
    <source>
        <dbReference type="ARBA" id="ARBA00022823"/>
    </source>
</evidence>
<dbReference type="FunFam" id="3.30.559.10:FF:000027">
    <property type="entry name" value="Dihydrolipoamide acetyltransferase component of pyruvate dehydrogenase complex"/>
    <property type="match status" value="1"/>
</dbReference>
<protein>
    <recommendedName>
        <fullName evidence="8">Dihydrolipoamide acetyltransferase component of pyruvate dehydrogenase complex</fullName>
        <ecNumber evidence="8">2.3.1.-</ecNumber>
    </recommendedName>
</protein>
<evidence type="ECO:0000256" key="1">
    <source>
        <dbReference type="ARBA" id="ARBA00001938"/>
    </source>
</evidence>
<dbReference type="EC" id="2.3.1.-" evidence="8"/>
<feature type="domain" description="Lipoyl-binding" evidence="10">
    <location>
        <begin position="3"/>
        <end position="102"/>
    </location>
</feature>
<reference evidence="12" key="1">
    <citation type="journal article" date="2004" name="Nature">
        <title>Genome duplication in the teleost fish Tetraodon nigroviridis reveals the early vertebrate proto-karyotype.</title>
        <authorList>
            <person name="Jaillon O."/>
            <person name="Aury J.-M."/>
            <person name="Brunet F."/>
            <person name="Petit J.-L."/>
            <person name="Stange-Thomann N."/>
            <person name="Mauceli E."/>
            <person name="Bouneau L."/>
            <person name="Fischer C."/>
            <person name="Ozouf-Costaz C."/>
            <person name="Bernot A."/>
            <person name="Nicaud S."/>
            <person name="Jaffe D."/>
            <person name="Fisher S."/>
            <person name="Lutfalla G."/>
            <person name="Dossat C."/>
            <person name="Segurens B."/>
            <person name="Dasilva C."/>
            <person name="Salanoubat M."/>
            <person name="Levy M."/>
            <person name="Boudet N."/>
            <person name="Castellano S."/>
            <person name="Anthouard V."/>
            <person name="Jubin C."/>
            <person name="Castelli V."/>
            <person name="Katinka M."/>
            <person name="Vacherie B."/>
            <person name="Biemont C."/>
            <person name="Skalli Z."/>
            <person name="Cattolico L."/>
            <person name="Poulain J."/>
            <person name="De Berardinis V."/>
            <person name="Cruaud C."/>
            <person name="Duprat S."/>
            <person name="Brottier P."/>
            <person name="Coutanceau J.-P."/>
            <person name="Gouzy J."/>
            <person name="Parra G."/>
            <person name="Lardier G."/>
            <person name="Chapple C."/>
            <person name="McKernan K.J."/>
            <person name="McEwan P."/>
            <person name="Bosak S."/>
            <person name="Kellis M."/>
            <person name="Volff J.-N."/>
            <person name="Guigo R."/>
            <person name="Zody M.C."/>
            <person name="Mesirov J."/>
            <person name="Lindblad-Toh K."/>
            <person name="Birren B."/>
            <person name="Nusbaum C."/>
            <person name="Kahn D."/>
            <person name="Robinson-Rechavi M."/>
            <person name="Laudet V."/>
            <person name="Schachter V."/>
            <person name="Quetier F."/>
            <person name="Saurin W."/>
            <person name="Scarpelli C."/>
            <person name="Wincker P."/>
            <person name="Lander E.S."/>
            <person name="Weissenbach J."/>
            <person name="Roest Crollius H."/>
        </authorList>
    </citation>
    <scope>NUCLEOTIDE SEQUENCE [LARGE SCALE GENOMIC DNA]</scope>
</reference>
<feature type="non-terminal residue" evidence="12">
    <location>
        <position position="1"/>
    </location>
</feature>
<dbReference type="SUPFAM" id="SSF51230">
    <property type="entry name" value="Single hybrid motif"/>
    <property type="match status" value="1"/>
</dbReference>
<dbReference type="CDD" id="cd06849">
    <property type="entry name" value="lipoyl_domain"/>
    <property type="match status" value="1"/>
</dbReference>
<evidence type="ECO:0000256" key="4">
    <source>
        <dbReference type="ARBA" id="ARBA00022679"/>
    </source>
</evidence>
<evidence type="ECO:0000313" key="12">
    <source>
        <dbReference type="EMBL" id="CAF92858.1"/>
    </source>
</evidence>
<comment type="caution">
    <text evidence="12">The sequence shown here is derived from an EMBL/GenBank/DDBJ whole genome shotgun (WGS) entry which is preliminary data.</text>
</comment>
<dbReference type="InterPro" id="IPR023213">
    <property type="entry name" value="CAT-like_dom_sf"/>
</dbReference>
<comment type="cofactor">
    <cofactor evidence="1 8">
        <name>(R)-lipoate</name>
        <dbReference type="ChEBI" id="CHEBI:83088"/>
    </cofactor>
</comment>
<feature type="domain" description="Peripheral subunit-binding (PSBD)" evidence="11">
    <location>
        <begin position="137"/>
        <end position="174"/>
    </location>
</feature>
<dbReference type="Gene3D" id="4.10.320.10">
    <property type="entry name" value="E3-binding domain"/>
    <property type="match status" value="1"/>
</dbReference>
<dbReference type="FunFam" id="4.10.320.10:FF:000002">
    <property type="entry name" value="Dihydrolipoamide acetyltransferase component of pyruvate dehydrogenase complex"/>
    <property type="match status" value="1"/>
</dbReference>
<dbReference type="Gene3D" id="2.40.50.100">
    <property type="match status" value="1"/>
</dbReference>
<dbReference type="InterPro" id="IPR004167">
    <property type="entry name" value="PSBD"/>
</dbReference>
<gene>
    <name evidence="12" type="ORF">GSTENG00008274001</name>
</gene>
<dbReference type="EMBL" id="CAAE01010234">
    <property type="protein sequence ID" value="CAF92858.1"/>
    <property type="molecule type" value="Genomic_DNA"/>
</dbReference>
<dbReference type="PANTHER" id="PTHR43178:SF5">
    <property type="entry name" value="LIPOAMIDE ACYLTRANSFERASE COMPONENT OF BRANCHED-CHAIN ALPHA-KETO ACID DEHYDROGENASE COMPLEX, MITOCHONDRIAL"/>
    <property type="match status" value="1"/>
</dbReference>
<feature type="non-terminal residue" evidence="12">
    <location>
        <position position="473"/>
    </location>
</feature>
<evidence type="ECO:0000256" key="8">
    <source>
        <dbReference type="RuleBase" id="RU003423"/>
    </source>
</evidence>
<dbReference type="InterPro" id="IPR000089">
    <property type="entry name" value="Biotin_lipoyl"/>
</dbReference>
<organism evidence="12">
    <name type="scientific">Tetraodon nigroviridis</name>
    <name type="common">Spotted green pufferfish</name>
    <name type="synonym">Chelonodon nigroviridis</name>
    <dbReference type="NCBI Taxonomy" id="99883"/>
    <lineage>
        <taxon>Eukaryota</taxon>
        <taxon>Metazoa</taxon>
        <taxon>Chordata</taxon>
        <taxon>Craniata</taxon>
        <taxon>Vertebrata</taxon>
        <taxon>Euteleostomi</taxon>
        <taxon>Actinopterygii</taxon>
        <taxon>Neopterygii</taxon>
        <taxon>Teleostei</taxon>
        <taxon>Neoteleostei</taxon>
        <taxon>Acanthomorphata</taxon>
        <taxon>Eupercaria</taxon>
        <taxon>Tetraodontiformes</taxon>
        <taxon>Tetradontoidea</taxon>
        <taxon>Tetraodontidae</taxon>
        <taxon>Tetraodon</taxon>
    </lineage>
</organism>
<dbReference type="Pfam" id="PF00364">
    <property type="entry name" value="Biotin_lipoyl"/>
    <property type="match status" value="1"/>
</dbReference>
<dbReference type="PANTHER" id="PTHR43178">
    <property type="entry name" value="DIHYDROLIPOAMIDE ACETYLTRANSFERASE COMPONENT OF PYRUVATE DEHYDROGENASE COMPLEX"/>
    <property type="match status" value="1"/>
</dbReference>
<dbReference type="PROSITE" id="PS50968">
    <property type="entry name" value="BIOTINYL_LIPOYL"/>
    <property type="match status" value="1"/>
</dbReference>
<evidence type="ECO:0000259" key="10">
    <source>
        <dbReference type="PROSITE" id="PS50968"/>
    </source>
</evidence>
<dbReference type="PROSITE" id="PS51826">
    <property type="entry name" value="PSBD"/>
    <property type="match status" value="1"/>
</dbReference>
<dbReference type="InterPro" id="IPR011053">
    <property type="entry name" value="Single_hybrid_motif"/>
</dbReference>
<evidence type="ECO:0000256" key="9">
    <source>
        <dbReference type="SAM" id="MobiDB-lite"/>
    </source>
</evidence>
<evidence type="ECO:0000256" key="7">
    <source>
        <dbReference type="ARBA" id="ARBA00023315"/>
    </source>
</evidence>
<dbReference type="InterPro" id="IPR001078">
    <property type="entry name" value="2-oxoacid_DH_actylTfrase"/>
</dbReference>
<dbReference type="KEGG" id="tng:GSTEN00008274G001"/>
<keyword evidence="7 8" id="KW-0012">Acyltransferase</keyword>
<proteinExistence type="inferred from homology"/>
<evidence type="ECO:0000259" key="11">
    <source>
        <dbReference type="PROSITE" id="PS51826"/>
    </source>
</evidence>
<feature type="region of interest" description="Disordered" evidence="9">
    <location>
        <begin position="184"/>
        <end position="214"/>
    </location>
</feature>
<comment type="subcellular location">
    <subcellularLocation>
        <location evidence="2">Mitochondrion matrix</location>
    </subcellularLocation>
</comment>
<evidence type="ECO:0000256" key="3">
    <source>
        <dbReference type="ARBA" id="ARBA00007317"/>
    </source>
</evidence>
<accession>Q4T2M4</accession>
<dbReference type="AlphaFoldDB" id="Q4T2M4"/>
<dbReference type="Pfam" id="PF00198">
    <property type="entry name" value="2-oxoacid_dh"/>
    <property type="match status" value="2"/>
</dbReference>
<dbReference type="OrthoDB" id="202158at2759"/>
<keyword evidence="4 8" id="KW-0808">Transferase</keyword>
<keyword evidence="5 8" id="KW-0450">Lipoyl</keyword>
<comment type="similarity">
    <text evidence="3 8">Belongs to the 2-oxoacid dehydrogenase family.</text>
</comment>
<dbReference type="Pfam" id="PF02817">
    <property type="entry name" value="E3_binding"/>
    <property type="match status" value="1"/>
</dbReference>
<reference evidence="12" key="2">
    <citation type="submission" date="2004-02" db="EMBL/GenBank/DDBJ databases">
        <authorList>
            <consortium name="Genoscope"/>
            <consortium name="Whitehead Institute Centre for Genome Research"/>
        </authorList>
    </citation>
    <scope>NUCLEOTIDE SEQUENCE</scope>
</reference>
<dbReference type="GO" id="GO:0005759">
    <property type="term" value="C:mitochondrial matrix"/>
    <property type="evidence" value="ECO:0007669"/>
    <property type="project" value="UniProtKB-SubCell"/>
</dbReference>
<keyword evidence="6" id="KW-0809">Transit peptide</keyword>
<dbReference type="InterPro" id="IPR050743">
    <property type="entry name" value="2-oxoacid_DH_E2_comp"/>
</dbReference>
<feature type="compositionally biased region" description="Pro residues" evidence="9">
    <location>
        <begin position="184"/>
        <end position="193"/>
    </location>
</feature>
<evidence type="ECO:0000256" key="6">
    <source>
        <dbReference type="ARBA" id="ARBA00022946"/>
    </source>
</evidence>
<dbReference type="GO" id="GO:0016407">
    <property type="term" value="F:acetyltransferase activity"/>
    <property type="evidence" value="ECO:0007669"/>
    <property type="project" value="TreeGrafter"/>
</dbReference>
<dbReference type="InterPro" id="IPR003016">
    <property type="entry name" value="2-oxoA_DH_lipoyl-BS"/>
</dbReference>
<dbReference type="GO" id="GO:0031405">
    <property type="term" value="F:lipoic acid binding"/>
    <property type="evidence" value="ECO:0007669"/>
    <property type="project" value="TreeGrafter"/>
</dbReference>
<dbReference type="InterPro" id="IPR036625">
    <property type="entry name" value="E3-bd_dom_sf"/>
</dbReference>
<sequence>GPVIQFKLSDIGEGIMEVTVKEWYVYPQPHPPTRPWAGTQDAAVSCRYVKEGDRVSQFDSICEVQSDKASVTITSRYDGIIRKLYYEVDATALVGKPLVDIETESSSEVIQEEDVVETPAMAHEEHTHQEIKGQKTQATPAVRRLAMENNIKLSEVVGTGRDGRILKEDILSYLANQTGAILPPAPAPAPPAAAPGTPAAAPKAPPTSPKPVFTGKDVTEPLKGFHKAMVKTMTAALKIPHFGYCDEVDLSRLVALRRDLKGAAEARGVKLSYMPFFMKVGVQMVPLAAADAEAPFSLVQAASLGLLHFPILNACVDQDCQNITYKASHNIGVAMDSAQGLLVPNVKNVQLLSVFQLAQELNRLQALGAAGQLGSADLSGGTFTLSNIGSVRAGIGGTYAKPVILPPEVAIGALGKIQILPRFDAGGQVVRAHIMNVSWSADHRIIDGATMCRFSNLWKEYLENPASMVLDLK</sequence>
<evidence type="ECO:0000256" key="2">
    <source>
        <dbReference type="ARBA" id="ARBA00004305"/>
    </source>
</evidence>
<name>Q4T2M4_TETNG</name>
<dbReference type="SUPFAM" id="SSF52777">
    <property type="entry name" value="CoA-dependent acyltransferases"/>
    <property type="match status" value="1"/>
</dbReference>
<dbReference type="Gene3D" id="3.30.559.10">
    <property type="entry name" value="Chloramphenicol acetyltransferase-like domain"/>
    <property type="match status" value="1"/>
</dbReference>
<dbReference type="SUPFAM" id="SSF47005">
    <property type="entry name" value="Peripheral subunit-binding domain of 2-oxo acid dehydrogenase complex"/>
    <property type="match status" value="1"/>
</dbReference>